<dbReference type="SUPFAM" id="SSF52540">
    <property type="entry name" value="P-loop containing nucleoside triphosphate hydrolases"/>
    <property type="match status" value="1"/>
</dbReference>
<dbReference type="EMBL" id="JACAZI010000006">
    <property type="protein sequence ID" value="KAF7358159.1"/>
    <property type="molecule type" value="Genomic_DNA"/>
</dbReference>
<feature type="region of interest" description="Disordered" evidence="2">
    <location>
        <begin position="1"/>
        <end position="61"/>
    </location>
</feature>
<gene>
    <name evidence="4" type="ORF">MVEN_00864200</name>
</gene>
<name>A0A8H6YH46_9AGAR</name>
<dbReference type="InterPro" id="IPR027417">
    <property type="entry name" value="P-loop_NTPase"/>
</dbReference>
<dbReference type="Proteomes" id="UP000620124">
    <property type="component" value="Unassembled WGS sequence"/>
</dbReference>
<evidence type="ECO:0000313" key="4">
    <source>
        <dbReference type="EMBL" id="KAF7358159.1"/>
    </source>
</evidence>
<keyword evidence="1" id="KW-0677">Repeat</keyword>
<evidence type="ECO:0000256" key="1">
    <source>
        <dbReference type="ARBA" id="ARBA00022737"/>
    </source>
</evidence>
<dbReference type="PANTHER" id="PTHR10039">
    <property type="entry name" value="AMELOGENIN"/>
    <property type="match status" value="1"/>
</dbReference>
<protein>
    <recommendedName>
        <fullName evidence="3">NACHT domain-containing protein</fullName>
    </recommendedName>
</protein>
<dbReference type="InterPro" id="IPR056884">
    <property type="entry name" value="NPHP3-like_N"/>
</dbReference>
<proteinExistence type="predicted"/>
<dbReference type="Pfam" id="PF24883">
    <property type="entry name" value="NPHP3_N"/>
    <property type="match status" value="1"/>
</dbReference>
<dbReference type="InterPro" id="IPR007111">
    <property type="entry name" value="NACHT_NTPase"/>
</dbReference>
<dbReference type="PROSITE" id="PS50837">
    <property type="entry name" value="NACHT"/>
    <property type="match status" value="1"/>
</dbReference>
<feature type="domain" description="NACHT" evidence="3">
    <location>
        <begin position="285"/>
        <end position="428"/>
    </location>
</feature>
<evidence type="ECO:0000256" key="2">
    <source>
        <dbReference type="SAM" id="MobiDB-lite"/>
    </source>
</evidence>
<dbReference type="PANTHER" id="PTHR10039:SF16">
    <property type="entry name" value="GPI INOSITOL-DEACYLASE"/>
    <property type="match status" value="1"/>
</dbReference>
<organism evidence="4 5">
    <name type="scientific">Mycena venus</name>
    <dbReference type="NCBI Taxonomy" id="2733690"/>
    <lineage>
        <taxon>Eukaryota</taxon>
        <taxon>Fungi</taxon>
        <taxon>Dikarya</taxon>
        <taxon>Basidiomycota</taxon>
        <taxon>Agaricomycotina</taxon>
        <taxon>Agaricomycetes</taxon>
        <taxon>Agaricomycetidae</taxon>
        <taxon>Agaricales</taxon>
        <taxon>Marasmiineae</taxon>
        <taxon>Mycenaceae</taxon>
        <taxon>Mycena</taxon>
    </lineage>
</organism>
<dbReference type="AlphaFoldDB" id="A0A8H6YH46"/>
<keyword evidence="5" id="KW-1185">Reference proteome</keyword>
<comment type="caution">
    <text evidence="4">The sequence shown here is derived from an EMBL/GenBank/DDBJ whole genome shotgun (WGS) entry which is preliminary data.</text>
</comment>
<sequence length="795" mass="88570">MPKDVAHKGTSKLKNAFHRTLKSSPAPSAQPSQSPTTDTSATAPAKLGSDRDINPYLKSTHTLPDPDWQAWKIDNKSISELREWGASHGDSNWRKLADKIHAALESKTLEAVQDFIPDSPFPAKTLVKALLSIVQLGINVPVIQKKVYDFAQEAIEYIRTLIGIVGEGASVQKDLEAICTAVNEICEWASEHVRKMTVSAGDLGDWSSKFEKAKEMFLTTTVLQIKVAADNDRRMEFIEKQLANHVATKHKFTDQSKSLCAPGTRVEIREKILEWQSPQASSSEHIFWITGIAGSGKSTLSATVVDNLGTQVAAQFFISRNIPETIDPNKIIPTIAKQLSEFSPAATRVIYDRLKKKGFPSSREEQVKELLLAPIQELSKSCDVVIVLIDALDELQDAARSVLQMLIPIAPKGCKLPDNIKFVITSRPEHWANISNSKTLELAVFKQHPLMTASSVDEVHKFIIAKMKEIKPEDWADWPAPGELAKLSKRADGLFHYAATALQWIQEQIDKHKGACKPWVFEKFAELGIGQLEDLYKLILTSFENIDVPAQGLDVMLREPRLQRFRHVIGTILVLHKPLTIHQIMGLLADIPEGELDVEHFLQQFRSVLIPGTTASFEEATPQIHKSFHDYITSGHAPDEFRISIGHAHFVTARSCMEVIIRAGSKPDLGQQDAVQQYSVQNWYRHLRKAVEEGATWEDEGIHNMFGQMIEEAVVDIWKASSWWVFLDVAAAGWGLLKVGSKYGGESQVNNDFPASSQGTQGGENFNHIKNSTSAWWDGNGIPTILIEIPLVPRK</sequence>
<feature type="compositionally biased region" description="Low complexity" evidence="2">
    <location>
        <begin position="23"/>
        <end position="45"/>
    </location>
</feature>
<evidence type="ECO:0000259" key="3">
    <source>
        <dbReference type="PROSITE" id="PS50837"/>
    </source>
</evidence>
<dbReference type="Gene3D" id="3.40.50.300">
    <property type="entry name" value="P-loop containing nucleotide triphosphate hydrolases"/>
    <property type="match status" value="1"/>
</dbReference>
<evidence type="ECO:0000313" key="5">
    <source>
        <dbReference type="Proteomes" id="UP000620124"/>
    </source>
</evidence>
<reference evidence="4" key="1">
    <citation type="submission" date="2020-05" db="EMBL/GenBank/DDBJ databases">
        <title>Mycena genomes resolve the evolution of fungal bioluminescence.</title>
        <authorList>
            <person name="Tsai I.J."/>
        </authorList>
    </citation>
    <scope>NUCLEOTIDE SEQUENCE</scope>
    <source>
        <strain evidence="4">CCC161011</strain>
    </source>
</reference>
<accession>A0A8H6YH46</accession>
<dbReference type="OrthoDB" id="163438at2759"/>
<feature type="compositionally biased region" description="Basic residues" evidence="2">
    <location>
        <begin position="9"/>
        <end position="21"/>
    </location>
</feature>